<evidence type="ECO:0000256" key="3">
    <source>
        <dbReference type="ARBA" id="ARBA00022679"/>
    </source>
</evidence>
<sequence length="167" mass="19895">MSQSTIPRSVFNQNIIEIYEKSIKLGDTWQLIKVNEDVYYLEKKDQKFINNEILTLIFHIIYSESYNVPVLYLNMFKSNGSIAKYNDIYSFFNLNNLKNEERDSDLILTQQEHPILFKPFYYMHPCKTSQWMSATKIGENDNFNFTLKWLSFVFSALRIPLDIKYAL</sequence>
<dbReference type="InterPro" id="IPR007135">
    <property type="entry name" value="Atg3/Atg10"/>
</dbReference>
<dbReference type="Pfam" id="PF03987">
    <property type="entry name" value="Autophagy_act_C"/>
    <property type="match status" value="1"/>
</dbReference>
<evidence type="ECO:0000256" key="1">
    <source>
        <dbReference type="ARBA" id="ARBA00005696"/>
    </source>
</evidence>
<dbReference type="GO" id="GO:0000422">
    <property type="term" value="P:autophagy of mitochondrion"/>
    <property type="evidence" value="ECO:0007669"/>
    <property type="project" value="TreeGrafter"/>
</dbReference>
<keyword evidence="3" id="KW-0808">Transferase</keyword>
<reference evidence="7" key="2">
    <citation type="submission" date="2018-04" db="EMBL/GenBank/DDBJ databases">
        <authorList>
            <person name="Go L.Y."/>
            <person name="Mitchell J.A."/>
        </authorList>
    </citation>
    <scope>NUCLEOTIDE SEQUENCE</scope>
</reference>
<dbReference type="PANTHER" id="PTHR14957:SF1">
    <property type="entry name" value="UBIQUITIN-LIKE-CONJUGATING ENZYME ATG10"/>
    <property type="match status" value="1"/>
</dbReference>
<dbReference type="GO" id="GO:0005829">
    <property type="term" value="C:cytosol"/>
    <property type="evidence" value="ECO:0007669"/>
    <property type="project" value="TreeGrafter"/>
</dbReference>
<protein>
    <recommendedName>
        <fullName evidence="2">Ubiquitin-like-conjugating enzyme ATG10</fullName>
    </recommendedName>
    <alternativeName>
        <fullName evidence="6">Autophagy-related protein 10</fullName>
    </alternativeName>
</protein>
<keyword evidence="4" id="KW-0833">Ubl conjugation pathway</keyword>
<dbReference type="GO" id="GO:0061651">
    <property type="term" value="F:Atg12 conjugating enzyme activity"/>
    <property type="evidence" value="ECO:0007669"/>
    <property type="project" value="TreeGrafter"/>
</dbReference>
<evidence type="ECO:0000313" key="7">
    <source>
        <dbReference type="EMBL" id="AWV66709.1"/>
    </source>
</evidence>
<keyword evidence="5" id="KW-0072">Autophagy</keyword>
<name>A0A2Z4EUV6_9BILA</name>
<evidence type="ECO:0000256" key="5">
    <source>
        <dbReference type="ARBA" id="ARBA00023006"/>
    </source>
</evidence>
<dbReference type="Gene3D" id="3.30.1460.50">
    <property type="match status" value="1"/>
</dbReference>
<organism evidence="7">
    <name type="scientific">Brachionus calyciflorus</name>
    <dbReference type="NCBI Taxonomy" id="104777"/>
    <lineage>
        <taxon>Eukaryota</taxon>
        <taxon>Metazoa</taxon>
        <taxon>Spiralia</taxon>
        <taxon>Gnathifera</taxon>
        <taxon>Rotifera</taxon>
        <taxon>Eurotatoria</taxon>
        <taxon>Monogononta</taxon>
        <taxon>Pseudotrocha</taxon>
        <taxon>Ploima</taxon>
        <taxon>Brachionidae</taxon>
        <taxon>Brachionus</taxon>
    </lineage>
</organism>
<evidence type="ECO:0000256" key="6">
    <source>
        <dbReference type="ARBA" id="ARBA00029833"/>
    </source>
</evidence>
<accession>A0A2Z4EUV6</accession>
<evidence type="ECO:0000256" key="4">
    <source>
        <dbReference type="ARBA" id="ARBA00022786"/>
    </source>
</evidence>
<proteinExistence type="evidence at transcript level"/>
<reference evidence="7" key="1">
    <citation type="journal article" date="2018" name="Aquat. Toxicol.">
        <title>Genome-wide identification of 99 autophagy-related (Atg) genes in the monogonont rotifer Brachionus spp. and transcriptional modulation in response to cadmium.</title>
        <authorList>
            <person name="Kang H.M."/>
            <person name="Lee J.S."/>
            <person name="Kim M.S."/>
            <person name="Lee Y.H."/>
            <person name="Jung J.H."/>
            <person name="Hagiwara A."/>
            <person name="Zhou B."/>
            <person name="Lee J.S."/>
            <person name="Jeong C.B."/>
        </authorList>
    </citation>
    <scope>NUCLEOTIDE SEQUENCE</scope>
</reference>
<dbReference type="GO" id="GO:0032446">
    <property type="term" value="P:protein modification by small protein conjugation"/>
    <property type="evidence" value="ECO:0007669"/>
    <property type="project" value="TreeGrafter"/>
</dbReference>
<comment type="similarity">
    <text evidence="1">Belongs to the ATG10 family.</text>
</comment>
<evidence type="ECO:0000256" key="2">
    <source>
        <dbReference type="ARBA" id="ARBA00021099"/>
    </source>
</evidence>
<dbReference type="EMBL" id="MH231902">
    <property type="protein sequence ID" value="AWV66709.1"/>
    <property type="molecule type" value="mRNA"/>
</dbReference>
<dbReference type="AlphaFoldDB" id="A0A2Z4EUV6"/>
<dbReference type="PANTHER" id="PTHR14957">
    <property type="entry name" value="UBIQUITIN-LIKE-CONJUGATING ENZYME ATG10"/>
    <property type="match status" value="1"/>
</dbReference>
<dbReference type="GO" id="GO:0000045">
    <property type="term" value="P:autophagosome assembly"/>
    <property type="evidence" value="ECO:0007669"/>
    <property type="project" value="TreeGrafter"/>
</dbReference>